<evidence type="ECO:0000256" key="5">
    <source>
        <dbReference type="ARBA" id="ARBA00022676"/>
    </source>
</evidence>
<dbReference type="GO" id="GO:0016263">
    <property type="term" value="F:glycoprotein-N-acetylgalactosamine 3-beta-galactosyltransferase activity"/>
    <property type="evidence" value="ECO:0007669"/>
    <property type="project" value="UniProtKB-EC"/>
</dbReference>
<evidence type="ECO:0000256" key="6">
    <source>
        <dbReference type="ARBA" id="ARBA00022679"/>
    </source>
</evidence>
<dbReference type="InterPro" id="IPR003378">
    <property type="entry name" value="Fringe-like_glycosylTrfase"/>
</dbReference>
<comment type="subcellular location">
    <subcellularLocation>
        <location evidence="1">Membrane</location>
        <topology evidence="1">Single-pass type II membrane protein</topology>
    </subcellularLocation>
</comment>
<dbReference type="GO" id="GO:0016020">
    <property type="term" value="C:membrane"/>
    <property type="evidence" value="ECO:0007669"/>
    <property type="project" value="UniProtKB-SubCell"/>
</dbReference>
<dbReference type="GO" id="GO:0000166">
    <property type="term" value="F:nucleotide binding"/>
    <property type="evidence" value="ECO:0007669"/>
    <property type="project" value="UniProtKB-KW"/>
</dbReference>
<keyword evidence="14" id="KW-1185">Reference proteome</keyword>
<gene>
    <name evidence="13" type="ORF">B0A50_01952</name>
</gene>
<evidence type="ECO:0000256" key="11">
    <source>
        <dbReference type="ARBA" id="ARBA00023136"/>
    </source>
</evidence>
<keyword evidence="5" id="KW-0328">Glycosyltransferase</keyword>
<dbReference type="InterPro" id="IPR026050">
    <property type="entry name" value="C1GALT1/C1GALT1_chp1"/>
</dbReference>
<accession>A0A4U0U7H0</accession>
<evidence type="ECO:0000256" key="9">
    <source>
        <dbReference type="ARBA" id="ARBA00022968"/>
    </source>
</evidence>
<evidence type="ECO:0000256" key="2">
    <source>
        <dbReference type="ARBA" id="ARBA00004922"/>
    </source>
</evidence>
<sequence length="506" mass="57639">MSPMNRGRRTRLLTTRRLALCLIIITGIGLVYTISALGNPEYIQGRASDTVRNAVSAAGSARERLLHGPAGHKGEDIFCDGVVDDGRIVVVVKTGATEALEKVPAQLATSLRCIAKPVIVSDLNQTVGRHQIHNVLAGADAGVIASNPDFEIYRKQQLLAKSGSLEDLPSLSTMPIAKEDWRTKGKTAAWGLDKYKFLHMVEKAWELQPGKDWYIFIEADTYLSYRNLRIFLEKYDPSTPLYFGSPVKMWEHKPKPLWFGYGGSGFILSGAVVRDWTTNHPGLANEWDKKIGKMWFGDFVVADALNDELHVQLTDAWPMLHNNEPNVAAFSPDTWCKPVVTMHHLTSRDFDDVYHAELAVRGKPFRFRDVYRHFYDFGLPFKREFWDNLAGEEPEFELKVVENNLEHFSGAFDPKSLKDPHQFFSGCQLACVQNEKCFQFTWSMTTSDGGDRQTECHLTKVFRKGRKRETEKWTDKKTGAKWERNWISGWRSNRISKFVEEHDECS</sequence>
<dbReference type="PANTHER" id="PTHR23033">
    <property type="entry name" value="BETA1,3-GALACTOSYLTRANSFERASE"/>
    <property type="match status" value="1"/>
</dbReference>
<dbReference type="OrthoDB" id="414175at2759"/>
<dbReference type="PANTHER" id="PTHR23033:SF47">
    <property type="entry name" value="APPLE DOMAIN-CONTAINING PROTEIN-RELATED"/>
    <property type="match status" value="1"/>
</dbReference>
<dbReference type="Gene3D" id="3.90.550.50">
    <property type="match status" value="1"/>
</dbReference>
<reference evidence="13 14" key="1">
    <citation type="submission" date="2017-03" db="EMBL/GenBank/DDBJ databases">
        <title>Genomes of endolithic fungi from Antarctica.</title>
        <authorList>
            <person name="Coleine C."/>
            <person name="Masonjones S."/>
            <person name="Stajich J.E."/>
        </authorList>
    </citation>
    <scope>NUCLEOTIDE SEQUENCE [LARGE SCALE GENOMIC DNA]</scope>
    <source>
        <strain evidence="13 14">CCFEE 6315</strain>
    </source>
</reference>
<keyword evidence="10" id="KW-1133">Transmembrane helix</keyword>
<keyword evidence="8" id="KW-0547">Nucleotide-binding</keyword>
<keyword evidence="7" id="KW-0812">Transmembrane</keyword>
<proteinExistence type="inferred from homology"/>
<comment type="caution">
    <text evidence="13">The sequence shown here is derived from an EMBL/GenBank/DDBJ whole genome shotgun (WGS) entry which is preliminary data.</text>
</comment>
<evidence type="ECO:0000256" key="3">
    <source>
        <dbReference type="ARBA" id="ARBA00006462"/>
    </source>
</evidence>
<evidence type="ECO:0000256" key="10">
    <source>
        <dbReference type="ARBA" id="ARBA00022989"/>
    </source>
</evidence>
<dbReference type="Proteomes" id="UP000308549">
    <property type="component" value="Unassembled WGS sequence"/>
</dbReference>
<keyword evidence="6" id="KW-0808">Transferase</keyword>
<dbReference type="EMBL" id="NAJL01000009">
    <property type="protein sequence ID" value="TKA30984.1"/>
    <property type="molecule type" value="Genomic_DNA"/>
</dbReference>
<evidence type="ECO:0000259" key="12">
    <source>
        <dbReference type="Pfam" id="PF02434"/>
    </source>
</evidence>
<keyword evidence="11" id="KW-0472">Membrane</keyword>
<evidence type="ECO:0000256" key="8">
    <source>
        <dbReference type="ARBA" id="ARBA00022741"/>
    </source>
</evidence>
<feature type="domain" description="Fringe-like glycosyltransferase" evidence="12">
    <location>
        <begin position="198"/>
        <end position="342"/>
    </location>
</feature>
<comment type="pathway">
    <text evidence="2">Protein modification; protein glycosylation.</text>
</comment>
<organism evidence="13 14">
    <name type="scientific">Salinomyces thailandicus</name>
    <dbReference type="NCBI Taxonomy" id="706561"/>
    <lineage>
        <taxon>Eukaryota</taxon>
        <taxon>Fungi</taxon>
        <taxon>Dikarya</taxon>
        <taxon>Ascomycota</taxon>
        <taxon>Pezizomycotina</taxon>
        <taxon>Dothideomycetes</taxon>
        <taxon>Dothideomycetidae</taxon>
        <taxon>Mycosphaerellales</taxon>
        <taxon>Teratosphaeriaceae</taxon>
        <taxon>Salinomyces</taxon>
    </lineage>
</organism>
<evidence type="ECO:0000256" key="7">
    <source>
        <dbReference type="ARBA" id="ARBA00022692"/>
    </source>
</evidence>
<dbReference type="EC" id="2.4.1.122" evidence="4"/>
<comment type="similarity">
    <text evidence="3">Belongs to the glycosyltransferase 31 family. Beta3-Gal-T subfamily.</text>
</comment>
<name>A0A4U0U7H0_9PEZI</name>
<evidence type="ECO:0000256" key="4">
    <source>
        <dbReference type="ARBA" id="ARBA00012557"/>
    </source>
</evidence>
<dbReference type="Pfam" id="PF02434">
    <property type="entry name" value="Fringe"/>
    <property type="match status" value="1"/>
</dbReference>
<protein>
    <recommendedName>
        <fullName evidence="4">N-acetylgalactosaminide beta-1,3-galactosyltransferase</fullName>
        <ecNumber evidence="4">2.4.1.122</ecNumber>
    </recommendedName>
</protein>
<evidence type="ECO:0000313" key="13">
    <source>
        <dbReference type="EMBL" id="TKA30984.1"/>
    </source>
</evidence>
<dbReference type="AlphaFoldDB" id="A0A4U0U7H0"/>
<evidence type="ECO:0000313" key="14">
    <source>
        <dbReference type="Proteomes" id="UP000308549"/>
    </source>
</evidence>
<evidence type="ECO:0000256" key="1">
    <source>
        <dbReference type="ARBA" id="ARBA00004606"/>
    </source>
</evidence>
<keyword evidence="9" id="KW-0735">Signal-anchor</keyword>